<dbReference type="Proteomes" id="UP000054018">
    <property type="component" value="Unassembled WGS sequence"/>
</dbReference>
<reference evidence="1 2" key="1">
    <citation type="submission" date="2014-04" db="EMBL/GenBank/DDBJ databases">
        <authorList>
            <consortium name="DOE Joint Genome Institute"/>
            <person name="Kuo A."/>
            <person name="Kohler A."/>
            <person name="Costa M.D."/>
            <person name="Nagy L.G."/>
            <person name="Floudas D."/>
            <person name="Copeland A."/>
            <person name="Barry K.W."/>
            <person name="Cichocki N."/>
            <person name="Veneault-Fourrey C."/>
            <person name="LaButti K."/>
            <person name="Lindquist E.A."/>
            <person name="Lipzen A."/>
            <person name="Lundell T."/>
            <person name="Morin E."/>
            <person name="Murat C."/>
            <person name="Sun H."/>
            <person name="Tunlid A."/>
            <person name="Henrissat B."/>
            <person name="Grigoriev I.V."/>
            <person name="Hibbett D.S."/>
            <person name="Martin F."/>
            <person name="Nordberg H.P."/>
            <person name="Cantor M.N."/>
            <person name="Hua S.X."/>
        </authorList>
    </citation>
    <scope>NUCLEOTIDE SEQUENCE [LARGE SCALE GENOMIC DNA]</scope>
    <source>
        <strain evidence="1 2">441</strain>
    </source>
</reference>
<protein>
    <submittedName>
        <fullName evidence="1">Uncharacterized protein</fullName>
    </submittedName>
</protein>
<proteinExistence type="predicted"/>
<dbReference type="AlphaFoldDB" id="A0A0C9ZAK3"/>
<name>A0A0C9ZAK3_9AGAM</name>
<gene>
    <name evidence="1" type="ORF">PISMIDRAFT_272275</name>
</gene>
<evidence type="ECO:0000313" key="2">
    <source>
        <dbReference type="Proteomes" id="UP000054018"/>
    </source>
</evidence>
<dbReference type="HOGENOM" id="CLU_2251117_0_0_1"/>
<evidence type="ECO:0000313" key="1">
    <source>
        <dbReference type="EMBL" id="KIK26321.1"/>
    </source>
</evidence>
<organism evidence="1 2">
    <name type="scientific">Pisolithus microcarpus 441</name>
    <dbReference type="NCBI Taxonomy" id="765257"/>
    <lineage>
        <taxon>Eukaryota</taxon>
        <taxon>Fungi</taxon>
        <taxon>Dikarya</taxon>
        <taxon>Basidiomycota</taxon>
        <taxon>Agaricomycotina</taxon>
        <taxon>Agaricomycetes</taxon>
        <taxon>Agaricomycetidae</taxon>
        <taxon>Boletales</taxon>
        <taxon>Sclerodermatineae</taxon>
        <taxon>Pisolithaceae</taxon>
        <taxon>Pisolithus</taxon>
    </lineage>
</organism>
<reference evidence="2" key="2">
    <citation type="submission" date="2015-01" db="EMBL/GenBank/DDBJ databases">
        <title>Evolutionary Origins and Diversification of the Mycorrhizal Mutualists.</title>
        <authorList>
            <consortium name="DOE Joint Genome Institute"/>
            <consortium name="Mycorrhizal Genomics Consortium"/>
            <person name="Kohler A."/>
            <person name="Kuo A."/>
            <person name="Nagy L.G."/>
            <person name="Floudas D."/>
            <person name="Copeland A."/>
            <person name="Barry K.W."/>
            <person name="Cichocki N."/>
            <person name="Veneault-Fourrey C."/>
            <person name="LaButti K."/>
            <person name="Lindquist E.A."/>
            <person name="Lipzen A."/>
            <person name="Lundell T."/>
            <person name="Morin E."/>
            <person name="Murat C."/>
            <person name="Riley R."/>
            <person name="Ohm R."/>
            <person name="Sun H."/>
            <person name="Tunlid A."/>
            <person name="Henrissat B."/>
            <person name="Grigoriev I.V."/>
            <person name="Hibbett D.S."/>
            <person name="Martin F."/>
        </authorList>
    </citation>
    <scope>NUCLEOTIDE SEQUENCE [LARGE SCALE GENOMIC DNA]</scope>
    <source>
        <strain evidence="2">441</strain>
    </source>
</reference>
<keyword evidence="2" id="KW-1185">Reference proteome</keyword>
<accession>A0A0C9ZAK3</accession>
<sequence>MSRSVKFHSTHLAFMINNPDKGVPSIGCRSTRGGIPCDGGTLGPWTYVSTFNSTIAGNHPTTTSATLLIWHAAAVKFQTDKKCTLEMDCSPSYSRHVWHRYACN</sequence>
<dbReference type="EMBL" id="KN833702">
    <property type="protein sequence ID" value="KIK26321.1"/>
    <property type="molecule type" value="Genomic_DNA"/>
</dbReference>